<keyword evidence="3" id="KW-1185">Reference proteome</keyword>
<reference evidence="2 3" key="1">
    <citation type="journal article" date="2016" name="Front. Microbiol.">
        <title>Single-Cell (Meta-)Genomics of a Dimorphic Candidatus Thiomargarita nelsonii Reveals Genomic Plasticity.</title>
        <authorList>
            <person name="Flood B.E."/>
            <person name="Fliss P."/>
            <person name="Jones D.S."/>
            <person name="Dick G.J."/>
            <person name="Jain S."/>
            <person name="Kaster A.K."/>
            <person name="Winkel M."/>
            <person name="Mussmann M."/>
            <person name="Bailey J."/>
        </authorList>
    </citation>
    <scope>NUCLEOTIDE SEQUENCE [LARGE SCALE GENOMIC DNA]</scope>
    <source>
        <strain evidence="2">Hydrate Ridge</strain>
    </source>
</reference>
<dbReference type="Pfam" id="PF13274">
    <property type="entry name" value="SocA_Panacea"/>
    <property type="match status" value="1"/>
</dbReference>
<name>A0A0A6PIX0_9GAMM</name>
<evidence type="ECO:0000313" key="3">
    <source>
        <dbReference type="Proteomes" id="UP000030428"/>
    </source>
</evidence>
<organism evidence="2 3">
    <name type="scientific">Candidatus Thiomargarita nelsonii</name>
    <dbReference type="NCBI Taxonomy" id="1003181"/>
    <lineage>
        <taxon>Bacteria</taxon>
        <taxon>Pseudomonadati</taxon>
        <taxon>Pseudomonadota</taxon>
        <taxon>Gammaproteobacteria</taxon>
        <taxon>Thiotrichales</taxon>
        <taxon>Thiotrichaceae</taxon>
        <taxon>Thiomargarita</taxon>
    </lineage>
</organism>
<protein>
    <submittedName>
        <fullName evidence="2">Phage-associated protein</fullName>
    </submittedName>
</protein>
<accession>A0A0A6PIX0</accession>
<feature type="domain" description="Antitoxin SocA-like Panacea" evidence="1">
    <location>
        <begin position="28"/>
        <end position="121"/>
    </location>
</feature>
<comment type="caution">
    <text evidence="2">The sequence shown here is derived from an EMBL/GenBank/DDBJ whole genome shotgun (WGS) entry which is preliminary data.</text>
</comment>
<dbReference type="AlphaFoldDB" id="A0A0A6PIX0"/>
<evidence type="ECO:0000259" key="1">
    <source>
        <dbReference type="Pfam" id="PF13274"/>
    </source>
</evidence>
<evidence type="ECO:0000313" key="2">
    <source>
        <dbReference type="EMBL" id="KHD06843.1"/>
    </source>
</evidence>
<gene>
    <name evidence="2" type="ORF">PN36_28435</name>
</gene>
<proteinExistence type="predicted"/>
<dbReference type="InterPro" id="IPR025272">
    <property type="entry name" value="SocA_Panacea"/>
</dbReference>
<dbReference type="EMBL" id="JSZA02000184">
    <property type="protein sequence ID" value="KHD06843.1"/>
    <property type="molecule type" value="Genomic_DNA"/>
</dbReference>
<dbReference type="Proteomes" id="UP000030428">
    <property type="component" value="Unassembled WGS sequence"/>
</dbReference>
<sequence>MLTCHDVARYFLTLISEENGDLISNLKLQKLVYYAQGSSLALLKRSLFPEPIEAWLHGPVVPVLYDEYKKYDSGPIPRPQNVDFERYDEESQALLNEVYSVFGQYSAWKLANMTHEEAPWKDVYESSPGSTIPLEAMKKYFEAHLVQ</sequence>